<organism evidence="1 2">
    <name type="scientific">Aspergillus cavernicola</name>
    <dbReference type="NCBI Taxonomy" id="176166"/>
    <lineage>
        <taxon>Eukaryota</taxon>
        <taxon>Fungi</taxon>
        <taxon>Dikarya</taxon>
        <taxon>Ascomycota</taxon>
        <taxon>Pezizomycotina</taxon>
        <taxon>Eurotiomycetes</taxon>
        <taxon>Eurotiomycetidae</taxon>
        <taxon>Eurotiales</taxon>
        <taxon>Aspergillaceae</taxon>
        <taxon>Aspergillus</taxon>
        <taxon>Aspergillus subgen. Nidulantes</taxon>
    </lineage>
</organism>
<comment type="caution">
    <text evidence="1">The sequence shown here is derived from an EMBL/GenBank/DDBJ whole genome shotgun (WGS) entry which is preliminary data.</text>
</comment>
<reference evidence="1 2" key="1">
    <citation type="submission" date="2024-07" db="EMBL/GenBank/DDBJ databases">
        <title>Section-level genome sequencing and comparative genomics of Aspergillus sections Usti and Cavernicolus.</title>
        <authorList>
            <consortium name="Lawrence Berkeley National Laboratory"/>
            <person name="Nybo J.L."/>
            <person name="Vesth T.C."/>
            <person name="Theobald S."/>
            <person name="Frisvad J.C."/>
            <person name="Larsen T.O."/>
            <person name="Kjaerboelling I."/>
            <person name="Rothschild-Mancinelli K."/>
            <person name="Lyhne E.K."/>
            <person name="Kogle M.E."/>
            <person name="Barry K."/>
            <person name="Clum A."/>
            <person name="Na H."/>
            <person name="Ledsgaard L."/>
            <person name="Lin J."/>
            <person name="Lipzen A."/>
            <person name="Kuo A."/>
            <person name="Riley R."/>
            <person name="Mondo S."/>
            <person name="LaButti K."/>
            <person name="Haridas S."/>
            <person name="Pangalinan J."/>
            <person name="Salamov A.A."/>
            <person name="Simmons B.A."/>
            <person name="Magnuson J.K."/>
            <person name="Chen J."/>
            <person name="Drula E."/>
            <person name="Henrissat B."/>
            <person name="Wiebenga A."/>
            <person name="Lubbers R.J."/>
            <person name="Gomes A.C."/>
            <person name="Makela M.R."/>
            <person name="Stajich J."/>
            <person name="Grigoriev I.V."/>
            <person name="Mortensen U.H."/>
            <person name="De vries R.P."/>
            <person name="Baker S.E."/>
            <person name="Andersen M.R."/>
        </authorList>
    </citation>
    <scope>NUCLEOTIDE SEQUENCE [LARGE SCALE GENOMIC DNA]</scope>
    <source>
        <strain evidence="1 2">CBS 600.67</strain>
    </source>
</reference>
<dbReference type="EMBL" id="JBFXLS010000003">
    <property type="protein sequence ID" value="KAL2833881.1"/>
    <property type="molecule type" value="Genomic_DNA"/>
</dbReference>
<keyword evidence="2" id="KW-1185">Reference proteome</keyword>
<evidence type="ECO:0000313" key="2">
    <source>
        <dbReference type="Proteomes" id="UP001610335"/>
    </source>
</evidence>
<dbReference type="Proteomes" id="UP001610335">
    <property type="component" value="Unassembled WGS sequence"/>
</dbReference>
<evidence type="ECO:0000313" key="1">
    <source>
        <dbReference type="EMBL" id="KAL2833881.1"/>
    </source>
</evidence>
<name>A0ABR4J1I5_9EURO</name>
<accession>A0ABR4J1I5</accession>
<proteinExistence type="predicted"/>
<gene>
    <name evidence="1" type="ORF">BDW59DRAFT_156682</name>
</gene>
<protein>
    <submittedName>
        <fullName evidence="1">Uncharacterized protein</fullName>
    </submittedName>
</protein>
<sequence>MFSFPNNNPANEPEFRLSVAFEPRYVSDGRFHPQHWWLIMAPLYADHSQWYSMQLISTAENPEVGSFVRCFDPGMLPSHTSLMEWKKQVATFKESQVCKVEECMQRVLPQRCQDWVVKVLEQLNIEGFVDLETYNHYKGIKEPSLYPNPFSPRKFDATVEAVRDWGLGEAKQNKCCY</sequence>